<dbReference type="RefSeq" id="WP_155545574.1">
    <property type="nucleotide sequence ID" value="NZ_CABVGP010000002.1"/>
</dbReference>
<gene>
    <name evidence="1" type="ORF">AA23TX_05499</name>
</gene>
<dbReference type="EMBL" id="CABVGP010000002">
    <property type="protein sequence ID" value="VVJ20478.1"/>
    <property type="molecule type" value="Genomic_DNA"/>
</dbReference>
<evidence type="ECO:0000313" key="1">
    <source>
        <dbReference type="EMBL" id="VVJ20478.1"/>
    </source>
</evidence>
<protein>
    <submittedName>
        <fullName evidence="1">Uncharacterized protein</fullName>
    </submittedName>
</protein>
<organism evidence="1 2">
    <name type="scientific">Amycolatopsis camponoti</name>
    <dbReference type="NCBI Taxonomy" id="2606593"/>
    <lineage>
        <taxon>Bacteria</taxon>
        <taxon>Bacillati</taxon>
        <taxon>Actinomycetota</taxon>
        <taxon>Actinomycetes</taxon>
        <taxon>Pseudonocardiales</taxon>
        <taxon>Pseudonocardiaceae</taxon>
        <taxon>Amycolatopsis</taxon>
    </lineage>
</organism>
<dbReference type="AlphaFoldDB" id="A0A6I8LVM7"/>
<accession>A0A6I8LVM7</accession>
<sequence length="482" mass="51490">MADPIATRNGILGEELSRAVLQTIALTARGGVSALDRVRRRLEARGVPTGFAPEPPSRQWQELLSNLFPTMVLLNPAGPPSPDLVFAASDGGAERTVRKLLTAAASFLLAQSTALEENLDYCHTVELVNEHEADELQELLGAAVSGSCTLLDAAENGGWRGLLASHLPGRVATVRSPGWVGAPSAETAALVADMLERQPQVVLVGVVGVGHAAKSVRALAILDYLVDQAARDGHDAEIVALHRDQPALEAWALARERRGELAPQLRYAAAEPPAQGDLLEDLFRDVQHLACTINRTGRPPNQLLVVTPGDTSQLSARPPGWARSWDWLQNWDVLPDLSGCEVIVTGVGPDLQNSWRATCEASGAQNVTFLNDHAESARRRSPGRPRLWPIYATVASVLSDWSSTWRALAVVLAGAASIVLTILALGHADLSAPVLGTGIAALVLNLIAKLAQLRLPRARAPLRPLSTKPAPAPRRRSKEVVF</sequence>
<reference evidence="1 2" key="1">
    <citation type="submission" date="2019-09" db="EMBL/GenBank/DDBJ databases">
        <authorList>
            <person name="Leyn A S."/>
        </authorList>
    </citation>
    <scope>NUCLEOTIDE SEQUENCE [LARGE SCALE GENOMIC DNA]</scope>
    <source>
        <strain evidence="1">AA231_1</strain>
    </source>
</reference>
<keyword evidence="2" id="KW-1185">Reference proteome</keyword>
<evidence type="ECO:0000313" key="2">
    <source>
        <dbReference type="Proteomes" id="UP000399805"/>
    </source>
</evidence>
<proteinExistence type="predicted"/>
<name>A0A6I8LVM7_9PSEU</name>
<dbReference type="Proteomes" id="UP000399805">
    <property type="component" value="Unassembled WGS sequence"/>
</dbReference>